<keyword evidence="1" id="KW-1133">Transmembrane helix</keyword>
<dbReference type="Pfam" id="PF13196">
    <property type="entry name" value="DUF4012"/>
    <property type="match status" value="1"/>
</dbReference>
<keyword evidence="1" id="KW-0472">Membrane</keyword>
<reference evidence="2 3" key="1">
    <citation type="submission" date="2017-09" db="EMBL/GenBank/DDBJ databases">
        <title>Depth-based differentiation of microbial function through sediment-hosted aquifers and enrichment of novel symbionts in the deep terrestrial subsurface.</title>
        <authorList>
            <person name="Probst A.J."/>
            <person name="Ladd B."/>
            <person name="Jarett J.K."/>
            <person name="Geller-Mcgrath D.E."/>
            <person name="Sieber C.M."/>
            <person name="Emerson J.B."/>
            <person name="Anantharaman K."/>
            <person name="Thomas B.C."/>
            <person name="Malmstrom R."/>
            <person name="Stieglmeier M."/>
            <person name="Klingl A."/>
            <person name="Woyke T."/>
            <person name="Ryan C.M."/>
            <person name="Banfield J.F."/>
        </authorList>
    </citation>
    <scope>NUCLEOTIDE SEQUENCE [LARGE SCALE GENOMIC DNA]</scope>
    <source>
        <strain evidence="2">CG11_big_fil_rev_8_21_14_0_20_39_34</strain>
    </source>
</reference>
<evidence type="ECO:0008006" key="4">
    <source>
        <dbReference type="Google" id="ProtNLM"/>
    </source>
</evidence>
<dbReference type="Proteomes" id="UP000229600">
    <property type="component" value="Unassembled WGS sequence"/>
</dbReference>
<keyword evidence="1" id="KW-0812">Transmembrane</keyword>
<evidence type="ECO:0000313" key="2">
    <source>
        <dbReference type="EMBL" id="PIR03502.1"/>
    </source>
</evidence>
<gene>
    <name evidence="2" type="ORF">COV59_04890</name>
</gene>
<protein>
    <recommendedName>
        <fullName evidence="4">DUF4012 domain-containing protein</fullName>
    </recommendedName>
</protein>
<proteinExistence type="predicted"/>
<comment type="caution">
    <text evidence="2">The sequence shown here is derived from an EMBL/GenBank/DDBJ whole genome shotgun (WGS) entry which is preliminary data.</text>
</comment>
<dbReference type="EMBL" id="PCWN01000011">
    <property type="protein sequence ID" value="PIR03502.1"/>
    <property type="molecule type" value="Genomic_DNA"/>
</dbReference>
<name>A0A2H0N3M7_9BACT</name>
<dbReference type="InterPro" id="IPR025101">
    <property type="entry name" value="DUF4012"/>
</dbReference>
<dbReference type="AlphaFoldDB" id="A0A2H0N3M7"/>
<sequence length="905" mass="102680">MPKKRGRITRLCSVCRLSGHTKKTCKLEIQDTKKTTSLESVGDSNVWITPNTIPSSTKRHIFVCVHDRAETSPHVVNLRPKEEVCLKDVGVFTEKPVAQQKKLLVDFPRLVQNSQQRWAVSPGILSAYREDMAEKREQRDVPVIKKFLQKKEQESVALFPSDAEVDVLAKYRTLDQRPLVQNFQNRGERAISIEEDEYSLPVAIVHEDTPKENVTTYSQKEDDSSFIDRPRFQISRFFPKPVLRYAFAFIGLLCVLPFPVFGYYKKVKSDGKEVIEQSTSAFLSLQASTVAALQANIDKAQGDLVSALAAFSQAESLLEKDHKVLLFVSKLLPIIGPQVESRQHILIAGEHLALGNKYLVDGLDQINTNSELALTSKLVILREHMEASAVQYKTALESLEHVGSEALPVEYQQSFEEFKLLFATFVDDMNDFSDLIDATTTIFGHDDFRRYLIVFQNDHEIRPTGGFMGSFATVDVQKGKLLHVDVPGGGTYDVQGQLNENYKPPVPLQLINTKWEFQDANWFPDFPASAQKMQWFYRKTRGASTDGVIVLNSNLLSHILNVVGPITLDEYGVTFDGDNVLEKLQQYVEKDYDKEENKPKAIVGDLLEKIMDKVVHAGVVDMLQLLTQLHNGLENKDIQVYFNDPNIENKMGSFGWTGQIRQVPEDQDYLFVVNTNVGGSKSDAKIEQTIKHLVEVNENGEVTDTVIIHREHKGQIGEEFYGYDNIDYLRVYVPEGSQLIDAGGFQFPEESAFLAPEQGAQDDPDILSYEKDESIHVKTGTRVTHEFGKTVFANWMITPVGQVQEAYFTYKLPFSIRKRPIPMTNFEKWRNSLSGIEKTEALRYSLYAQKQSGVQSDYVFELLHPENVNLVWGSDDDLVDSGKSYHYEKKMQNDMMFGLVMQQDS</sequence>
<organism evidence="2 3">
    <name type="scientific">Candidatus Magasanikbacteria bacterium CG11_big_fil_rev_8_21_14_0_20_39_34</name>
    <dbReference type="NCBI Taxonomy" id="1974653"/>
    <lineage>
        <taxon>Bacteria</taxon>
        <taxon>Candidatus Magasanikiibacteriota</taxon>
    </lineage>
</organism>
<accession>A0A2H0N3M7</accession>
<evidence type="ECO:0000313" key="3">
    <source>
        <dbReference type="Proteomes" id="UP000229600"/>
    </source>
</evidence>
<evidence type="ECO:0000256" key="1">
    <source>
        <dbReference type="SAM" id="Phobius"/>
    </source>
</evidence>
<feature type="transmembrane region" description="Helical" evidence="1">
    <location>
        <begin position="242"/>
        <end position="264"/>
    </location>
</feature>